<dbReference type="PANTHER" id="PTHR48174:SF5">
    <property type="entry name" value="VACUOLAR PROTEIN SORTING-ASSOCIATED PROTEIN 62"/>
    <property type="match status" value="1"/>
</dbReference>
<dbReference type="STRING" id="692418.SAMN04488029_3006"/>
<evidence type="ECO:0000313" key="4">
    <source>
        <dbReference type="Proteomes" id="UP000192472"/>
    </source>
</evidence>
<keyword evidence="4" id="KW-1185">Reference proteome</keyword>
<reference evidence="3 4" key="1">
    <citation type="submission" date="2017-04" db="EMBL/GenBank/DDBJ databases">
        <authorList>
            <person name="Afonso C.L."/>
            <person name="Miller P.J."/>
            <person name="Scott M.A."/>
            <person name="Spackman E."/>
            <person name="Goraichik I."/>
            <person name="Dimitrov K.M."/>
            <person name="Suarez D.L."/>
            <person name="Swayne D.E."/>
        </authorList>
    </citation>
    <scope>NUCLEOTIDE SEQUENCE [LARGE SCALE GENOMIC DNA]</scope>
    <source>
        <strain evidence="3 4">DSM 26133</strain>
    </source>
</reference>
<dbReference type="AlphaFoldDB" id="A0A1W2GJ09"/>
<protein>
    <submittedName>
        <fullName evidence="3">Por secretion system C-terminal sorting domain-containing protein</fullName>
    </submittedName>
</protein>
<dbReference type="InterPro" id="IPR009291">
    <property type="entry name" value="Vps62"/>
</dbReference>
<name>A0A1W2GJ09_REIFA</name>
<dbReference type="NCBIfam" id="TIGR04183">
    <property type="entry name" value="Por_Secre_tail"/>
    <property type="match status" value="1"/>
</dbReference>
<feature type="region of interest" description="Disordered" evidence="1">
    <location>
        <begin position="474"/>
        <end position="501"/>
    </location>
</feature>
<dbReference type="Pfam" id="PF18962">
    <property type="entry name" value="Por_Secre_tail"/>
    <property type="match status" value="1"/>
</dbReference>
<accession>A0A1W2GJ09</accession>
<evidence type="ECO:0000256" key="1">
    <source>
        <dbReference type="SAM" id="MobiDB-lite"/>
    </source>
</evidence>
<evidence type="ECO:0000259" key="2">
    <source>
        <dbReference type="Pfam" id="PF18962"/>
    </source>
</evidence>
<dbReference type="PANTHER" id="PTHR48174">
    <property type="entry name" value="DUF946 FAMILY PROTEIN"/>
    <property type="match status" value="1"/>
</dbReference>
<gene>
    <name evidence="3" type="ORF">SAMN04488029_3006</name>
</gene>
<feature type="compositionally biased region" description="Polar residues" evidence="1">
    <location>
        <begin position="492"/>
        <end position="501"/>
    </location>
</feature>
<dbReference type="Proteomes" id="UP000192472">
    <property type="component" value="Unassembled WGS sequence"/>
</dbReference>
<dbReference type="PROSITE" id="PS51257">
    <property type="entry name" value="PROKAR_LIPOPROTEIN"/>
    <property type="match status" value="1"/>
</dbReference>
<proteinExistence type="predicted"/>
<dbReference type="Pfam" id="PF06101">
    <property type="entry name" value="Vps62"/>
    <property type="match status" value="1"/>
</dbReference>
<organism evidence="3 4">
    <name type="scientific">Reichenbachiella faecimaris</name>
    <dbReference type="NCBI Taxonomy" id="692418"/>
    <lineage>
        <taxon>Bacteria</taxon>
        <taxon>Pseudomonadati</taxon>
        <taxon>Bacteroidota</taxon>
        <taxon>Cytophagia</taxon>
        <taxon>Cytophagales</taxon>
        <taxon>Reichenbachiellaceae</taxon>
        <taxon>Reichenbachiella</taxon>
    </lineage>
</organism>
<feature type="domain" description="Secretion system C-terminal sorting" evidence="2">
    <location>
        <begin position="607"/>
        <end position="683"/>
    </location>
</feature>
<dbReference type="RefSeq" id="WP_084373648.1">
    <property type="nucleotide sequence ID" value="NZ_FWYF01000003.1"/>
</dbReference>
<sequence length="686" mass="76727">MHLFYRPTLSTQGLVCLVCILFSCVVFANELPCGQRRLFKDGTELTSTYDAAYHYIEDGSITMKDGFVAKPGFSIKPSLDCSQTRPALEELVRKYAPRVIYSSKEDYHISSVDWYLERSYLGYFRSITDYDIVCPDASNCDLKNGNSENYRLIGNGSTKYGAFDNAKIYVNVQMAYYQSEPYLEDDIEIQYWFFNPWNGDQGSFELASHQGDWEAVKVIISNEGKLKWIFASAHGNWHMYYKNELGFEGDHPILYAANESHAFYSNGGYNHPVVPRKDHCGGGPNLDTWEIGRYEIIEIDDQLRNHAIEASNPDWMYFMGRWGGTFSGTSLASQSPITPRKNYDQWLGKKPLVYVIDEGLGFRWIPFDYTKKGILPLNLVTGSSTLCYGSDKSYAIDVNKPYTAKWSATDRMSTRSGLGSSFTTQMASSINSGSGTISADITVQYPKGYDINYGAITKYVWLGEPTGGAFNMSEHYPQSSEGSANEDHLTQEDQMSTTDPTPNCGNTIISLSYAGGFTPTSVIWSNTGNFTLNNESLSSVSLIANEAGEIAGSLNVTVFNVCGGSYSTGWYINYFCGEEEPLMARIRESEESESGLLNAQLLTNYQLYPNPTTGEVRIGLVSNGEEFTNIRAEVFDFSGKVVEVFIVDELEGSIFNLDLSAQEKGLYMVRVFQEEAPVFESKIVKK</sequence>
<dbReference type="InterPro" id="IPR026444">
    <property type="entry name" value="Secre_tail"/>
</dbReference>
<dbReference type="EMBL" id="FWYF01000003">
    <property type="protein sequence ID" value="SMD36645.1"/>
    <property type="molecule type" value="Genomic_DNA"/>
</dbReference>
<dbReference type="OrthoDB" id="9813435at2"/>
<evidence type="ECO:0000313" key="3">
    <source>
        <dbReference type="EMBL" id="SMD36645.1"/>
    </source>
</evidence>